<accession>A0A382VYQ9</accession>
<dbReference type="AlphaFoldDB" id="A0A382VYQ9"/>
<proteinExistence type="predicted"/>
<reference evidence="1" key="1">
    <citation type="submission" date="2018-05" db="EMBL/GenBank/DDBJ databases">
        <authorList>
            <person name="Lanie J.A."/>
            <person name="Ng W.-L."/>
            <person name="Kazmierczak K.M."/>
            <person name="Andrzejewski T.M."/>
            <person name="Davidsen T.M."/>
            <person name="Wayne K.J."/>
            <person name="Tettelin H."/>
            <person name="Glass J.I."/>
            <person name="Rusch D."/>
            <person name="Podicherti R."/>
            <person name="Tsui H.-C.T."/>
            <person name="Winkler M.E."/>
        </authorList>
    </citation>
    <scope>NUCLEOTIDE SEQUENCE</scope>
</reference>
<feature type="non-terminal residue" evidence="1">
    <location>
        <position position="109"/>
    </location>
</feature>
<organism evidence="1">
    <name type="scientific">marine metagenome</name>
    <dbReference type="NCBI Taxonomy" id="408172"/>
    <lineage>
        <taxon>unclassified sequences</taxon>
        <taxon>metagenomes</taxon>
        <taxon>ecological metagenomes</taxon>
    </lineage>
</organism>
<name>A0A382VYQ9_9ZZZZ</name>
<evidence type="ECO:0000313" key="1">
    <source>
        <dbReference type="EMBL" id="SVD51021.1"/>
    </source>
</evidence>
<dbReference type="EMBL" id="UINC01155268">
    <property type="protein sequence ID" value="SVD51021.1"/>
    <property type="molecule type" value="Genomic_DNA"/>
</dbReference>
<protein>
    <submittedName>
        <fullName evidence="1">Uncharacterized protein</fullName>
    </submittedName>
</protein>
<gene>
    <name evidence="1" type="ORF">METZ01_LOCUS403875</name>
</gene>
<sequence>MPGHNYQIQLQYTPLGESSVECISNSLRKSFDVAGHNIENDLLLLDIASNFPLGYGALKDMADLIIDELSSLNINLLNAVIQRVDPGPAGLLADIADGKISRLIGKMIS</sequence>